<dbReference type="InterPro" id="IPR029058">
    <property type="entry name" value="AB_hydrolase_fold"/>
</dbReference>
<organism evidence="5 6">
    <name type="scientific">Lishizhenia tianjinensis</name>
    <dbReference type="NCBI Taxonomy" id="477690"/>
    <lineage>
        <taxon>Bacteria</taxon>
        <taxon>Pseudomonadati</taxon>
        <taxon>Bacteroidota</taxon>
        <taxon>Flavobacteriia</taxon>
        <taxon>Flavobacteriales</taxon>
        <taxon>Crocinitomicaceae</taxon>
        <taxon>Lishizhenia</taxon>
    </lineage>
</organism>
<dbReference type="OrthoDB" id="9812921at2"/>
<dbReference type="GO" id="GO:0008236">
    <property type="term" value="F:serine-type peptidase activity"/>
    <property type="evidence" value="ECO:0007669"/>
    <property type="project" value="InterPro"/>
</dbReference>
<dbReference type="AlphaFoldDB" id="A0A1I6XI91"/>
<dbReference type="SUPFAM" id="SSF53474">
    <property type="entry name" value="alpha/beta-Hydrolases"/>
    <property type="match status" value="1"/>
</dbReference>
<evidence type="ECO:0000256" key="2">
    <source>
        <dbReference type="SAM" id="SignalP"/>
    </source>
</evidence>
<dbReference type="GO" id="GO:0008239">
    <property type="term" value="F:dipeptidyl-peptidase activity"/>
    <property type="evidence" value="ECO:0007669"/>
    <property type="project" value="TreeGrafter"/>
</dbReference>
<reference evidence="5 6" key="1">
    <citation type="submission" date="2016-10" db="EMBL/GenBank/DDBJ databases">
        <authorList>
            <person name="de Groot N.N."/>
        </authorList>
    </citation>
    <scope>NUCLEOTIDE SEQUENCE [LARGE SCALE GENOMIC DNA]</scope>
    <source>
        <strain evidence="5 6">CGMCC 1.7005</strain>
    </source>
</reference>
<gene>
    <name evidence="5" type="ORF">SAMN05216474_0225</name>
</gene>
<dbReference type="STRING" id="477690.SAMN05216474_0225"/>
<protein>
    <submittedName>
        <fullName evidence="5">Dipeptidyl-peptidase-4</fullName>
    </submittedName>
</protein>
<proteinExistence type="predicted"/>
<evidence type="ECO:0000313" key="6">
    <source>
        <dbReference type="Proteomes" id="UP000236454"/>
    </source>
</evidence>
<dbReference type="InterPro" id="IPR001375">
    <property type="entry name" value="Peptidase_S9_cat"/>
</dbReference>
<feature type="chain" id="PRO_5014932347" evidence="2">
    <location>
        <begin position="21"/>
        <end position="727"/>
    </location>
</feature>
<dbReference type="InterPro" id="IPR050278">
    <property type="entry name" value="Serine_Prot_S9B/DPPIV"/>
</dbReference>
<evidence type="ECO:0000256" key="1">
    <source>
        <dbReference type="ARBA" id="ARBA00023180"/>
    </source>
</evidence>
<dbReference type="Pfam" id="PF00326">
    <property type="entry name" value="Peptidase_S9"/>
    <property type="match status" value="1"/>
</dbReference>
<feature type="signal peptide" evidence="2">
    <location>
        <begin position="1"/>
        <end position="20"/>
    </location>
</feature>
<dbReference type="Proteomes" id="UP000236454">
    <property type="component" value="Unassembled WGS sequence"/>
</dbReference>
<feature type="domain" description="Peptidase S9 prolyl oligopeptidase catalytic" evidence="3">
    <location>
        <begin position="532"/>
        <end position="727"/>
    </location>
</feature>
<dbReference type="PANTHER" id="PTHR11731">
    <property type="entry name" value="PROTEASE FAMILY S9B,C DIPEPTIDYL-PEPTIDASE IV-RELATED"/>
    <property type="match status" value="1"/>
</dbReference>
<dbReference type="GO" id="GO:0006508">
    <property type="term" value="P:proteolysis"/>
    <property type="evidence" value="ECO:0007669"/>
    <property type="project" value="InterPro"/>
</dbReference>
<evidence type="ECO:0000259" key="4">
    <source>
        <dbReference type="Pfam" id="PF00930"/>
    </source>
</evidence>
<dbReference type="RefSeq" id="WP_090245393.1">
    <property type="nucleotide sequence ID" value="NZ_FPAS01000001.1"/>
</dbReference>
<accession>A0A1I6XI91</accession>
<feature type="domain" description="Dipeptidylpeptidase IV N-terminal" evidence="4">
    <location>
        <begin position="101"/>
        <end position="443"/>
    </location>
</feature>
<dbReference type="Gene3D" id="2.140.10.30">
    <property type="entry name" value="Dipeptidylpeptidase IV, N-terminal domain"/>
    <property type="match status" value="1"/>
</dbReference>
<dbReference type="PANTHER" id="PTHR11731:SF193">
    <property type="entry name" value="DIPEPTIDYL PEPTIDASE 9"/>
    <property type="match status" value="1"/>
</dbReference>
<dbReference type="InterPro" id="IPR002469">
    <property type="entry name" value="Peptidase_S9B_N"/>
</dbReference>
<dbReference type="Pfam" id="PF00930">
    <property type="entry name" value="DPPIV_N"/>
    <property type="match status" value="1"/>
</dbReference>
<dbReference type="EMBL" id="FPAS01000001">
    <property type="protein sequence ID" value="SFT38030.1"/>
    <property type="molecule type" value="Genomic_DNA"/>
</dbReference>
<dbReference type="SUPFAM" id="SSF82171">
    <property type="entry name" value="DPP6 N-terminal domain-like"/>
    <property type="match status" value="1"/>
</dbReference>
<keyword evidence="1" id="KW-0325">Glycoprotein</keyword>
<evidence type="ECO:0000313" key="5">
    <source>
        <dbReference type="EMBL" id="SFT38030.1"/>
    </source>
</evidence>
<keyword evidence="6" id="KW-1185">Reference proteome</keyword>
<sequence length="727" mass="84104">MKNTLLLTLLALVTLGTANAQSKKLDVETIWKDYTFQENSVAGFRSTNDGEHYTQFKREGKIKSIYKYSFTDENKEELIVDGSTLFFRGEVLKIDNYFFNADESKMLFTTQTRKKYRRSFDALYYVYDLKTKELAPLDEIHFPQTLAEYSPDGSKVAYVSENNLFVKDLESGNIKQITKDGEFNKIINGTTDWVNEEEFALTKGFEWSPDGNYIAYLKFDERNVKEFTLNWYKDLYPTAYTYKYPKAGEDNSKIGLYIAKTKNGKSKQVDLTEYEYIPRFSWAVHTNQLVAITLNRHQNRLQCLLIDAEDKSLTPKLVYQEEDEAYVEIDDNLEFLPDGLSFIRTSEKDGFNHIYQIFLNGEVKQITKGNWDVIEYKGYNAESKDIYFTSAQEGAMYKALYKTNIESAKTPIKLSANRGYNHAEFSTGMKYYINRWSDANTPTITTLHKNNGEVIRTLEDNAIFAEELKLYNFQPKEFFTLEGANGDLLNAWIIKPDNFDSTKQYPVYFNIYCGPGSNMVLDKFDGHNFAYHQLLAQSGYLVVSVDTRGTMYRGAKFKKSTYLQLGNLESDDLVAAAKNFAQLPYVDENRVGIQGWSFGGTMTTLSMLKGNDVFKMGIAVAPVTHWKYYDNIYTERFMRTPAENQEGYENYSPVNLVKRLEGKFFLIHGAFDDNVHHQNTMELINAFVDADKQFDLFIYPNKNHGIYGGNTRNHLFKMMYTYTLEHL</sequence>
<name>A0A1I6XI91_9FLAO</name>
<evidence type="ECO:0000259" key="3">
    <source>
        <dbReference type="Pfam" id="PF00326"/>
    </source>
</evidence>
<dbReference type="FunFam" id="3.40.50.1820:FF:000003">
    <property type="entry name" value="Dipeptidyl peptidase 4"/>
    <property type="match status" value="1"/>
</dbReference>
<keyword evidence="2" id="KW-0732">Signal</keyword>
<dbReference type="Gene3D" id="3.40.50.1820">
    <property type="entry name" value="alpha/beta hydrolase"/>
    <property type="match status" value="1"/>
</dbReference>